<dbReference type="Proteomes" id="UP000451471">
    <property type="component" value="Unassembled WGS sequence"/>
</dbReference>
<sequence>MNRRATRIEDEVVVVETGDGWLRVGTVGDVVALAGGETYELQYDDADLYDWLDTDEAGVLRFDVLETVASLTHPPEFVETVGDTPLDETNADGYPKRTAVFMDVLTTAWDGKGAVEDEGRGQGVSRADRG</sequence>
<organism evidence="1 2">
    <name type="scientific">Halomarina oriensis</name>
    <dbReference type="NCBI Taxonomy" id="671145"/>
    <lineage>
        <taxon>Archaea</taxon>
        <taxon>Methanobacteriati</taxon>
        <taxon>Methanobacteriota</taxon>
        <taxon>Stenosarchaea group</taxon>
        <taxon>Halobacteria</taxon>
        <taxon>Halobacteriales</taxon>
        <taxon>Natronomonadaceae</taxon>
        <taxon>Halomarina</taxon>
    </lineage>
</organism>
<evidence type="ECO:0000313" key="1">
    <source>
        <dbReference type="EMBL" id="MWG33846.1"/>
    </source>
</evidence>
<dbReference type="AlphaFoldDB" id="A0A6B0GFY7"/>
<gene>
    <name evidence="1" type="ORF">GQS65_04945</name>
</gene>
<name>A0A6B0GFY7_9EURY</name>
<reference evidence="1 2" key="1">
    <citation type="submission" date="2019-12" db="EMBL/GenBank/DDBJ databases">
        <title>Halocatena pleomorpha gen. nov. sp. nov., an extremely halophilic archaeon of family Halobacteriaceae isolated from saltpan soil.</title>
        <authorList>
            <person name="Pal Y."/>
            <person name="Verma A."/>
            <person name="Krishnamurthi S."/>
            <person name="Kumar P."/>
        </authorList>
    </citation>
    <scope>NUCLEOTIDE SEQUENCE [LARGE SCALE GENOMIC DNA]</scope>
    <source>
        <strain evidence="1 2">JCM 16495</strain>
    </source>
</reference>
<proteinExistence type="predicted"/>
<dbReference type="RefSeq" id="WP_158203567.1">
    <property type="nucleotide sequence ID" value="NZ_WSZK01000011.1"/>
</dbReference>
<evidence type="ECO:0000313" key="2">
    <source>
        <dbReference type="Proteomes" id="UP000451471"/>
    </source>
</evidence>
<comment type="caution">
    <text evidence="1">The sequence shown here is derived from an EMBL/GenBank/DDBJ whole genome shotgun (WGS) entry which is preliminary data.</text>
</comment>
<dbReference type="OrthoDB" id="340435at2157"/>
<protein>
    <submittedName>
        <fullName evidence="1">Uncharacterized protein</fullName>
    </submittedName>
</protein>
<accession>A0A6B0GFY7</accession>
<keyword evidence="2" id="KW-1185">Reference proteome</keyword>
<dbReference type="EMBL" id="WSZK01000011">
    <property type="protein sequence ID" value="MWG33846.1"/>
    <property type="molecule type" value="Genomic_DNA"/>
</dbReference>